<dbReference type="SUPFAM" id="SSF56801">
    <property type="entry name" value="Acetyl-CoA synthetase-like"/>
    <property type="match status" value="1"/>
</dbReference>
<reference evidence="3" key="1">
    <citation type="submission" date="2016-09" db="EMBL/GenBank/DDBJ databases">
        <title>Draft genome of thermotolerant cyanobacterium Desertifilum sp. strain IPPAS B-1220.</title>
        <authorList>
            <person name="Sinetova M.A."/>
            <person name="Bolakhan K."/>
            <person name="Zayadan B.K."/>
            <person name="Mironov K.S."/>
            <person name="Ustinova V."/>
            <person name="Kupriyanova E.V."/>
            <person name="Sidorov R.A."/>
            <person name="Skrypnik A.N."/>
            <person name="Gogoleva N.E."/>
            <person name="Gogolev Y.V."/>
            <person name="Los D.A."/>
        </authorList>
    </citation>
    <scope>NUCLEOTIDE SEQUENCE [LARGE SCALE GENOMIC DNA]</scope>
    <source>
        <strain evidence="3">IPPAS B-1220</strain>
    </source>
</reference>
<dbReference type="Gene3D" id="3.40.50.12780">
    <property type="entry name" value="N-terminal domain of ligase-like"/>
    <property type="match status" value="1"/>
</dbReference>
<evidence type="ECO:0000313" key="3">
    <source>
        <dbReference type="EMBL" id="OEJ73211.1"/>
    </source>
</evidence>
<dbReference type="PANTHER" id="PTHR43201:SF32">
    <property type="entry name" value="2-SUCCINYLBENZOATE--COA LIGASE, CHLOROPLASTIC_PEROXISOMAL"/>
    <property type="match status" value="1"/>
</dbReference>
<dbReference type="RefSeq" id="WP_069969180.1">
    <property type="nucleotide sequence ID" value="NZ_CM124774.1"/>
</dbReference>
<evidence type="ECO:0000259" key="1">
    <source>
        <dbReference type="Pfam" id="PF00501"/>
    </source>
</evidence>
<protein>
    <recommendedName>
        <fullName evidence="4">2-succinylbenzoate-CoA ligase</fullName>
    </recommendedName>
</protein>
<dbReference type="InterPro" id="IPR045851">
    <property type="entry name" value="AMP-bd_C_sf"/>
</dbReference>
<feature type="domain" description="AMP-binding enzyme C-terminal" evidence="2">
    <location>
        <begin position="388"/>
        <end position="462"/>
    </location>
</feature>
<dbReference type="GO" id="GO:0006631">
    <property type="term" value="P:fatty acid metabolic process"/>
    <property type="evidence" value="ECO:0007669"/>
    <property type="project" value="TreeGrafter"/>
</dbReference>
<dbReference type="InterPro" id="IPR042099">
    <property type="entry name" value="ANL_N_sf"/>
</dbReference>
<dbReference type="OrthoDB" id="9765680at2"/>
<dbReference type="EMBL" id="MJGC01000098">
    <property type="protein sequence ID" value="OEJ73211.1"/>
    <property type="molecule type" value="Genomic_DNA"/>
</dbReference>
<dbReference type="InterPro" id="IPR025110">
    <property type="entry name" value="AMP-bd_C"/>
</dbReference>
<dbReference type="STRING" id="1781255.BH720_21015"/>
<comment type="caution">
    <text evidence="3">The sequence shown here is derived from an EMBL/GenBank/DDBJ whole genome shotgun (WGS) entry which is preliminary data.</text>
</comment>
<name>A0A1E5QF31_9CYAN</name>
<dbReference type="Gene3D" id="3.30.300.30">
    <property type="match status" value="1"/>
</dbReference>
<evidence type="ECO:0000259" key="2">
    <source>
        <dbReference type="Pfam" id="PF13193"/>
    </source>
</evidence>
<sequence length="478" mass="53265">MPSVNILEELQDRSREDWLVCGLEMPPASQQLWQLTARLSGALMQLPQKPKILLIESHPLRFLSGFLACVSANCPVFICNPAWQQREWQQVFEEVKPHLILGNCPPGLSRDYPILEQEIGSDWIGLNQGDRTFIDYPPLPDFAIMIPTGGSSGKIRFVVHTWETLSHSVQGLSDYFGQLPIHSYCVLPLYHVSGLMQFMRSFLTRGNIIIESFKQLNPNFNPQDFFISLVPTQLQRLLTHQSEWLAQFRVVFLGGAPAWEALLMAAREAKIPLALTYGMTETASQIASLKPHDFLQGNGSCGQVLPHAKIMIVSEVGEALTANKMGIVCLESRSLMRGYYQDNFPLNSPLVTFQSDDLGYLDERGYLYIIGRNSQKIITGGENVFPAEVEAAILATQQVQDVCILGVPDSDWGQVVTAVYVPGSVEVEPATLKSAIASQLAAYKHPKLWVAVNSLPRNAQGKINREQLLAIALSHQRR</sequence>
<proteinExistence type="predicted"/>
<feature type="domain" description="AMP-dependent synthetase/ligase" evidence="1">
    <location>
        <begin position="30"/>
        <end position="340"/>
    </location>
</feature>
<evidence type="ECO:0008006" key="4">
    <source>
        <dbReference type="Google" id="ProtNLM"/>
    </source>
</evidence>
<dbReference type="GO" id="GO:0031956">
    <property type="term" value="F:medium-chain fatty acid-CoA ligase activity"/>
    <property type="evidence" value="ECO:0007669"/>
    <property type="project" value="TreeGrafter"/>
</dbReference>
<accession>A0A1E5QF31</accession>
<dbReference type="InterPro" id="IPR000873">
    <property type="entry name" value="AMP-dep_synth/lig_dom"/>
</dbReference>
<dbReference type="Pfam" id="PF00501">
    <property type="entry name" value="AMP-binding"/>
    <property type="match status" value="1"/>
</dbReference>
<dbReference type="AlphaFoldDB" id="A0A1E5QF31"/>
<organism evidence="3">
    <name type="scientific">Desertifilum tharense IPPAS B-1220</name>
    <dbReference type="NCBI Taxonomy" id="1781255"/>
    <lineage>
        <taxon>Bacteria</taxon>
        <taxon>Bacillati</taxon>
        <taxon>Cyanobacteriota</taxon>
        <taxon>Cyanophyceae</taxon>
        <taxon>Desertifilales</taxon>
        <taxon>Desertifilaceae</taxon>
        <taxon>Desertifilum</taxon>
    </lineage>
</organism>
<gene>
    <name evidence="3" type="ORF">BH720_21015</name>
</gene>
<dbReference type="Pfam" id="PF13193">
    <property type="entry name" value="AMP-binding_C"/>
    <property type="match status" value="1"/>
</dbReference>
<dbReference type="PANTHER" id="PTHR43201">
    <property type="entry name" value="ACYL-COA SYNTHETASE"/>
    <property type="match status" value="1"/>
</dbReference>